<dbReference type="GO" id="GO:0003700">
    <property type="term" value="F:DNA-binding transcription factor activity"/>
    <property type="evidence" value="ECO:0007669"/>
    <property type="project" value="InterPro"/>
</dbReference>
<dbReference type="PROSITE" id="PS50995">
    <property type="entry name" value="HTH_MARR_2"/>
    <property type="match status" value="1"/>
</dbReference>
<dbReference type="OrthoDB" id="763883at2"/>
<dbReference type="AlphaFoldDB" id="A0A4U1CBM3"/>
<gene>
    <name evidence="2" type="ORF">FA047_18700</name>
</gene>
<sequence length="149" mass="17143">MQLQNEIQASRFESTHQQAVVNVIFTCNWCNDKFKQAMMPYNVTTQQFNVLRILRGQYPKPSTINLLKARILDKMCDASRIVDRLVQKELVVKESNPIDKRAVDILISEKGLDLLKQMDLEVDLSAPVSSNLTDEEAEQLNYLLDKMRG</sequence>
<organism evidence="2 3">
    <name type="scientific">Pedobacter frigoris</name>
    <dbReference type="NCBI Taxonomy" id="2571272"/>
    <lineage>
        <taxon>Bacteria</taxon>
        <taxon>Pseudomonadati</taxon>
        <taxon>Bacteroidota</taxon>
        <taxon>Sphingobacteriia</taxon>
        <taxon>Sphingobacteriales</taxon>
        <taxon>Sphingobacteriaceae</taxon>
        <taxon>Pedobacter</taxon>
    </lineage>
</organism>
<evidence type="ECO:0000313" key="2">
    <source>
        <dbReference type="EMBL" id="TKC03973.1"/>
    </source>
</evidence>
<evidence type="ECO:0000313" key="3">
    <source>
        <dbReference type="Proteomes" id="UP000307244"/>
    </source>
</evidence>
<evidence type="ECO:0000259" key="1">
    <source>
        <dbReference type="PROSITE" id="PS50995"/>
    </source>
</evidence>
<dbReference type="SUPFAM" id="SSF46785">
    <property type="entry name" value="Winged helix' DNA-binding domain"/>
    <property type="match status" value="1"/>
</dbReference>
<proteinExistence type="predicted"/>
<dbReference type="RefSeq" id="WP_136837612.1">
    <property type="nucleotide sequence ID" value="NZ_SWBQ01000006.1"/>
</dbReference>
<accession>A0A4U1CBM3</accession>
<dbReference type="InterPro" id="IPR039422">
    <property type="entry name" value="MarR/SlyA-like"/>
</dbReference>
<reference evidence="2 3" key="1">
    <citation type="submission" date="2019-04" db="EMBL/GenBank/DDBJ databases">
        <title>Pedobacter sp. RP-3-15 sp. nov., isolated from Arctic soil.</title>
        <authorList>
            <person name="Dahal R.H."/>
            <person name="Kim D.-U."/>
        </authorList>
    </citation>
    <scope>NUCLEOTIDE SEQUENCE [LARGE SCALE GENOMIC DNA]</scope>
    <source>
        <strain evidence="2 3">RP-3-15</strain>
    </source>
</reference>
<name>A0A4U1CBM3_9SPHI</name>
<dbReference type="Proteomes" id="UP000307244">
    <property type="component" value="Unassembled WGS sequence"/>
</dbReference>
<dbReference type="InterPro" id="IPR036388">
    <property type="entry name" value="WH-like_DNA-bd_sf"/>
</dbReference>
<keyword evidence="3" id="KW-1185">Reference proteome</keyword>
<dbReference type="EMBL" id="SWBQ01000006">
    <property type="protein sequence ID" value="TKC03973.1"/>
    <property type="molecule type" value="Genomic_DNA"/>
</dbReference>
<dbReference type="GO" id="GO:0006950">
    <property type="term" value="P:response to stress"/>
    <property type="evidence" value="ECO:0007669"/>
    <property type="project" value="TreeGrafter"/>
</dbReference>
<dbReference type="PANTHER" id="PTHR33164">
    <property type="entry name" value="TRANSCRIPTIONAL REGULATOR, MARR FAMILY"/>
    <property type="match status" value="1"/>
</dbReference>
<dbReference type="PRINTS" id="PR00598">
    <property type="entry name" value="HTHMARR"/>
</dbReference>
<dbReference type="InterPro" id="IPR036390">
    <property type="entry name" value="WH_DNA-bd_sf"/>
</dbReference>
<dbReference type="Gene3D" id="1.10.10.10">
    <property type="entry name" value="Winged helix-like DNA-binding domain superfamily/Winged helix DNA-binding domain"/>
    <property type="match status" value="1"/>
</dbReference>
<dbReference type="PANTHER" id="PTHR33164:SF43">
    <property type="entry name" value="HTH-TYPE TRANSCRIPTIONAL REPRESSOR YETL"/>
    <property type="match status" value="1"/>
</dbReference>
<feature type="domain" description="HTH marR-type" evidence="1">
    <location>
        <begin position="1"/>
        <end position="149"/>
    </location>
</feature>
<comment type="caution">
    <text evidence="2">The sequence shown here is derived from an EMBL/GenBank/DDBJ whole genome shotgun (WGS) entry which is preliminary data.</text>
</comment>
<dbReference type="SMART" id="SM00347">
    <property type="entry name" value="HTH_MARR"/>
    <property type="match status" value="1"/>
</dbReference>
<protein>
    <submittedName>
        <fullName evidence="2">MarR family transcriptional regulator</fullName>
    </submittedName>
</protein>
<dbReference type="InterPro" id="IPR000835">
    <property type="entry name" value="HTH_MarR-typ"/>
</dbReference>